<reference evidence="1" key="1">
    <citation type="submission" date="2023-03" db="EMBL/GenBank/DDBJ databases">
        <title>Mating type loci evolution in Malassezia.</title>
        <authorList>
            <person name="Coelho M.A."/>
        </authorList>
    </citation>
    <scope>NUCLEOTIDE SEQUENCE</scope>
    <source>
        <strain evidence="1">CBS 9557</strain>
    </source>
</reference>
<keyword evidence="2" id="KW-1185">Reference proteome</keyword>
<evidence type="ECO:0000313" key="1">
    <source>
        <dbReference type="EMBL" id="WFD27250.1"/>
    </source>
</evidence>
<name>A0AAF0J7P3_9BASI</name>
<dbReference type="EMBL" id="CP119895">
    <property type="protein sequence ID" value="WFD27250.1"/>
    <property type="molecule type" value="Genomic_DNA"/>
</dbReference>
<sequence>MPLPASLRHLVEAPRYAARTSAFKKEVVVPAGVSGLPRPAPNAPLLQALFDRIVSDAESRGIAWGEWLALSTAALFALNAPGSLRAMMRYAVRHEGTLRPLAERVNRACLMREVGLKCLGLIGTPRTINNLAALRAEVDADQELAAAMPTAPRRDIHPEMWERVTQAGYELWDDVYDKKSEKLRQVLTHSHPDLGLYIIQQEYGPLFSPPSAYHDGMTMPPWEVHRLRTSIIAISALHAQGGVAPQVTSHIYGLLRAQKAMAHVQGPERRGLDFLMTMDGAQWVVETVNEICRVVDGAEDAEREPVPARL</sequence>
<dbReference type="AlphaFoldDB" id="A0AAF0J7P3"/>
<evidence type="ECO:0000313" key="2">
    <source>
        <dbReference type="Proteomes" id="UP001213623"/>
    </source>
</evidence>
<dbReference type="InterPro" id="IPR029032">
    <property type="entry name" value="AhpD-like"/>
</dbReference>
<dbReference type="SUPFAM" id="SSF69118">
    <property type="entry name" value="AhpD-like"/>
    <property type="match status" value="1"/>
</dbReference>
<dbReference type="Proteomes" id="UP001213623">
    <property type="component" value="Chromosome 4"/>
</dbReference>
<accession>A0AAF0J7P3</accession>
<protein>
    <recommendedName>
        <fullName evidence="3">Dol-P-Man:Man(5)GlcNAc(2)-PP-Dol alpha-1,3-mannosyltransferase</fullName>
    </recommendedName>
</protein>
<dbReference type="PANTHER" id="PTHR28180">
    <property type="entry name" value="CONSERVED MITOCHONDRIAL PROTEIN-RELATED"/>
    <property type="match status" value="1"/>
</dbReference>
<gene>
    <name evidence="1" type="ORF">MNAN1_002246</name>
</gene>
<dbReference type="InterPro" id="IPR052999">
    <property type="entry name" value="PTS1_Protein"/>
</dbReference>
<evidence type="ECO:0008006" key="3">
    <source>
        <dbReference type="Google" id="ProtNLM"/>
    </source>
</evidence>
<proteinExistence type="predicted"/>
<dbReference type="PANTHER" id="PTHR28180:SF2">
    <property type="entry name" value="PEROXISOMAL PROTEIN 2"/>
    <property type="match status" value="1"/>
</dbReference>
<dbReference type="Gene3D" id="1.20.1290.10">
    <property type="entry name" value="AhpD-like"/>
    <property type="match status" value="1"/>
</dbReference>
<organism evidence="1 2">
    <name type="scientific">Malassezia nana</name>
    <dbReference type="NCBI Taxonomy" id="180528"/>
    <lineage>
        <taxon>Eukaryota</taxon>
        <taxon>Fungi</taxon>
        <taxon>Dikarya</taxon>
        <taxon>Basidiomycota</taxon>
        <taxon>Ustilaginomycotina</taxon>
        <taxon>Malasseziomycetes</taxon>
        <taxon>Malasseziales</taxon>
        <taxon>Malasseziaceae</taxon>
        <taxon>Malassezia</taxon>
    </lineage>
</organism>